<dbReference type="OrthoDB" id="10259713at2759"/>
<keyword evidence="4" id="KW-0966">Cell projection</keyword>
<dbReference type="OMA" id="TCQQHRA"/>
<comment type="similarity">
    <text evidence="5">Belongs to the CFAP263 family.</text>
</comment>
<gene>
    <name evidence="9" type="ORF">SELMODRAFT_424188</name>
</gene>
<dbReference type="GO" id="GO:0005930">
    <property type="term" value="C:axoneme"/>
    <property type="evidence" value="ECO:0000318"/>
    <property type="project" value="GO_Central"/>
</dbReference>
<evidence type="ECO:0000313" key="9">
    <source>
        <dbReference type="EMBL" id="EFJ13903.1"/>
    </source>
</evidence>
<evidence type="ECO:0000256" key="1">
    <source>
        <dbReference type="ARBA" id="ARBA00004138"/>
    </source>
</evidence>
<evidence type="ECO:0000256" key="7">
    <source>
        <dbReference type="SAM" id="Coils"/>
    </source>
</evidence>
<evidence type="ECO:0000256" key="6">
    <source>
        <dbReference type="ARBA" id="ARBA00044798"/>
    </source>
</evidence>
<feature type="coiled-coil region" evidence="7">
    <location>
        <begin position="341"/>
        <end position="368"/>
    </location>
</feature>
<comment type="subcellular location">
    <subcellularLocation>
        <location evidence="1">Cell projection</location>
        <location evidence="1">Cilium</location>
    </subcellularLocation>
</comment>
<evidence type="ECO:0000256" key="5">
    <source>
        <dbReference type="ARBA" id="ARBA00044506"/>
    </source>
</evidence>
<feature type="coiled-coil region" evidence="7">
    <location>
        <begin position="41"/>
        <end position="73"/>
    </location>
</feature>
<dbReference type="AlphaFoldDB" id="D8SP35"/>
<evidence type="ECO:0000256" key="2">
    <source>
        <dbReference type="ARBA" id="ARBA00022794"/>
    </source>
</evidence>
<dbReference type="InterPro" id="IPR051885">
    <property type="entry name" value="CC_CF"/>
</dbReference>
<protein>
    <recommendedName>
        <fullName evidence="6">Cilia- and flagella-associated protein 263</fullName>
    </recommendedName>
</protein>
<feature type="coiled-coil region" evidence="7">
    <location>
        <begin position="196"/>
        <end position="223"/>
    </location>
</feature>
<dbReference type="eggNOG" id="ENOG502QU7J">
    <property type="taxonomic scope" value="Eukaryota"/>
</dbReference>
<accession>D8SP35</accession>
<sequence length="398" mass="46655">MDEYEIMERNKELQALQVKQEAVRMENTLLSEHLSRIVTRKGSLQLHLEKMEEEETEKEEQEAAEALRRSSRRSFRIFHDGPPVPRATVRFLSPPKIPSLSPPKQRAEALPMSTEEKVEIADEECGHLTDQVEKLRAENDRCLDDLGAVYNEVKRGMRETKKEKNSFYREVILLSEINPGKVIYAEDVLRYLYDKLRRKQNVRDKLQEKNDLLHMEIMEAEHQFSTKKDLKDILHAIDFDQLQIQNVQLHARIRDRTYEIWDLKSAVKRTLKALETTRRKLGGIVDRGTNIKCFLKDRQPLLESLRDNIRTETFQKSKLHESVVAHMQEEDGPPRPTALDYMRCRHNNDELSKEVKTWKNKVEVAELTNIQLHKMLKQALKNREVSVRQEASTVVAVC</sequence>
<dbReference type="GO" id="GO:0036064">
    <property type="term" value="C:ciliary basal body"/>
    <property type="evidence" value="ECO:0000318"/>
    <property type="project" value="GO_Central"/>
</dbReference>
<dbReference type="PANTHER" id="PTHR15654:SF2">
    <property type="entry name" value="COILED-COIL DOMAIN-CONTAINING PROTEIN 113"/>
    <property type="match status" value="1"/>
</dbReference>
<dbReference type="InterPro" id="IPR025254">
    <property type="entry name" value="CCDC113/CCDC96_CC"/>
</dbReference>
<dbReference type="Pfam" id="PF13870">
    <property type="entry name" value="CCDC113_CCDC96_CC"/>
    <property type="match status" value="1"/>
</dbReference>
<dbReference type="EMBL" id="GL377630">
    <property type="protein sequence ID" value="EFJ13903.1"/>
    <property type="molecule type" value="Genomic_DNA"/>
</dbReference>
<dbReference type="STRING" id="88036.D8SP35"/>
<name>D8SP35_SELML</name>
<dbReference type="GO" id="GO:0060271">
    <property type="term" value="P:cilium assembly"/>
    <property type="evidence" value="ECO:0000318"/>
    <property type="project" value="GO_Central"/>
</dbReference>
<keyword evidence="2" id="KW-0970">Cilium biogenesis/degradation</keyword>
<dbReference type="InParanoid" id="D8SP35"/>
<reference evidence="9 10" key="1">
    <citation type="journal article" date="2011" name="Science">
        <title>The Selaginella genome identifies genetic changes associated with the evolution of vascular plants.</title>
        <authorList>
            <person name="Banks J.A."/>
            <person name="Nishiyama T."/>
            <person name="Hasebe M."/>
            <person name="Bowman J.L."/>
            <person name="Gribskov M."/>
            <person name="dePamphilis C."/>
            <person name="Albert V.A."/>
            <person name="Aono N."/>
            <person name="Aoyama T."/>
            <person name="Ambrose B.A."/>
            <person name="Ashton N.W."/>
            <person name="Axtell M.J."/>
            <person name="Barker E."/>
            <person name="Barker M.S."/>
            <person name="Bennetzen J.L."/>
            <person name="Bonawitz N.D."/>
            <person name="Chapple C."/>
            <person name="Cheng C."/>
            <person name="Correa L.G."/>
            <person name="Dacre M."/>
            <person name="DeBarry J."/>
            <person name="Dreyer I."/>
            <person name="Elias M."/>
            <person name="Engstrom E.M."/>
            <person name="Estelle M."/>
            <person name="Feng L."/>
            <person name="Finet C."/>
            <person name="Floyd S.K."/>
            <person name="Frommer W.B."/>
            <person name="Fujita T."/>
            <person name="Gramzow L."/>
            <person name="Gutensohn M."/>
            <person name="Harholt J."/>
            <person name="Hattori M."/>
            <person name="Heyl A."/>
            <person name="Hirai T."/>
            <person name="Hiwatashi Y."/>
            <person name="Ishikawa M."/>
            <person name="Iwata M."/>
            <person name="Karol K.G."/>
            <person name="Koehler B."/>
            <person name="Kolukisaoglu U."/>
            <person name="Kubo M."/>
            <person name="Kurata T."/>
            <person name="Lalonde S."/>
            <person name="Li K."/>
            <person name="Li Y."/>
            <person name="Litt A."/>
            <person name="Lyons E."/>
            <person name="Manning G."/>
            <person name="Maruyama T."/>
            <person name="Michael T.P."/>
            <person name="Mikami K."/>
            <person name="Miyazaki S."/>
            <person name="Morinaga S."/>
            <person name="Murata T."/>
            <person name="Mueller-Roeber B."/>
            <person name="Nelson D.R."/>
            <person name="Obara M."/>
            <person name="Oguri Y."/>
            <person name="Olmstead R.G."/>
            <person name="Onodera N."/>
            <person name="Petersen B.L."/>
            <person name="Pils B."/>
            <person name="Prigge M."/>
            <person name="Rensing S.A."/>
            <person name="Riano-Pachon D.M."/>
            <person name="Roberts A.W."/>
            <person name="Sato Y."/>
            <person name="Scheller H.V."/>
            <person name="Schulz B."/>
            <person name="Schulz C."/>
            <person name="Shakirov E.V."/>
            <person name="Shibagaki N."/>
            <person name="Shinohara N."/>
            <person name="Shippen D.E."/>
            <person name="Soerensen I."/>
            <person name="Sotooka R."/>
            <person name="Sugimoto N."/>
            <person name="Sugita M."/>
            <person name="Sumikawa N."/>
            <person name="Tanurdzic M."/>
            <person name="Theissen G."/>
            <person name="Ulvskov P."/>
            <person name="Wakazuki S."/>
            <person name="Weng J.K."/>
            <person name="Willats W.W."/>
            <person name="Wipf D."/>
            <person name="Wolf P.G."/>
            <person name="Yang L."/>
            <person name="Zimmer A.D."/>
            <person name="Zhu Q."/>
            <person name="Mitros T."/>
            <person name="Hellsten U."/>
            <person name="Loque D."/>
            <person name="Otillar R."/>
            <person name="Salamov A."/>
            <person name="Schmutz J."/>
            <person name="Shapiro H."/>
            <person name="Lindquist E."/>
            <person name="Lucas S."/>
            <person name="Rokhsar D."/>
            <person name="Grigoriev I.V."/>
        </authorList>
    </citation>
    <scope>NUCLEOTIDE SEQUENCE [LARGE SCALE GENOMIC DNA]</scope>
</reference>
<evidence type="ECO:0000256" key="4">
    <source>
        <dbReference type="ARBA" id="ARBA00023273"/>
    </source>
</evidence>
<dbReference type="HOGENOM" id="CLU_716474_0_0_1"/>
<evidence type="ECO:0000259" key="8">
    <source>
        <dbReference type="Pfam" id="PF13870"/>
    </source>
</evidence>
<evidence type="ECO:0000313" key="10">
    <source>
        <dbReference type="Proteomes" id="UP000001514"/>
    </source>
</evidence>
<dbReference type="Gramene" id="EFJ13903">
    <property type="protein sequence ID" value="EFJ13903"/>
    <property type="gene ID" value="SELMODRAFT_424188"/>
</dbReference>
<dbReference type="Proteomes" id="UP000001514">
    <property type="component" value="Unassembled WGS sequence"/>
</dbReference>
<organism evidence="10">
    <name type="scientific">Selaginella moellendorffii</name>
    <name type="common">Spikemoss</name>
    <dbReference type="NCBI Taxonomy" id="88036"/>
    <lineage>
        <taxon>Eukaryota</taxon>
        <taxon>Viridiplantae</taxon>
        <taxon>Streptophyta</taxon>
        <taxon>Embryophyta</taxon>
        <taxon>Tracheophyta</taxon>
        <taxon>Lycopodiopsida</taxon>
        <taxon>Selaginellales</taxon>
        <taxon>Selaginellaceae</taxon>
        <taxon>Selaginella</taxon>
    </lineage>
</organism>
<dbReference type="PANTHER" id="PTHR15654">
    <property type="entry name" value="COILED-COIL DOMAIN-CONTAINING PROTEIN 113-RELATED"/>
    <property type="match status" value="1"/>
</dbReference>
<proteinExistence type="inferred from homology"/>
<evidence type="ECO:0000256" key="3">
    <source>
        <dbReference type="ARBA" id="ARBA00023054"/>
    </source>
</evidence>
<keyword evidence="10" id="KW-1185">Reference proteome</keyword>
<keyword evidence="3 7" id="KW-0175">Coiled coil</keyword>
<feature type="domain" description="CCDC113/CCDC96 coiled-coil" evidence="8">
    <location>
        <begin position="197"/>
        <end position="366"/>
    </location>
</feature>
<dbReference type="KEGG" id="smo:SELMODRAFT_424188"/>